<feature type="transmembrane region" description="Helical" evidence="7">
    <location>
        <begin position="380"/>
        <end position="399"/>
    </location>
</feature>
<accession>H8I7V3</accession>
<organism evidence="9 10">
    <name type="scientific">Methanocella conradii (strain DSM 24694 / JCM 17849 / CGMCC 1.5162 / HZ254)</name>
    <dbReference type="NCBI Taxonomy" id="1041930"/>
    <lineage>
        <taxon>Archaea</taxon>
        <taxon>Methanobacteriati</taxon>
        <taxon>Methanobacteriota</taxon>
        <taxon>Stenosarchaea group</taxon>
        <taxon>Methanomicrobia</taxon>
        <taxon>Methanocellales</taxon>
        <taxon>Methanocellaceae</taxon>
        <taxon>Methanocella</taxon>
    </lineage>
</organism>
<dbReference type="GO" id="GO:0015297">
    <property type="term" value="F:antiporter activity"/>
    <property type="evidence" value="ECO:0007669"/>
    <property type="project" value="InterPro"/>
</dbReference>
<feature type="transmembrane region" description="Helical" evidence="7">
    <location>
        <begin position="35"/>
        <end position="54"/>
    </location>
</feature>
<name>H8I7V3_METCZ</name>
<keyword evidence="5" id="KW-0406">Ion transport</keyword>
<feature type="transmembrane region" description="Helical" evidence="7">
    <location>
        <begin position="204"/>
        <end position="228"/>
    </location>
</feature>
<evidence type="ECO:0000313" key="9">
    <source>
        <dbReference type="EMBL" id="AFD00353.1"/>
    </source>
</evidence>
<dbReference type="eggNOG" id="arCOG01953">
    <property type="taxonomic scope" value="Archaea"/>
</dbReference>
<keyword evidence="4 7" id="KW-1133">Transmembrane helix</keyword>
<dbReference type="STRING" id="1041930.Mtc_1601"/>
<dbReference type="Pfam" id="PF00999">
    <property type="entry name" value="Na_H_Exchanger"/>
    <property type="match status" value="1"/>
</dbReference>
<dbReference type="GO" id="GO:0016020">
    <property type="term" value="C:membrane"/>
    <property type="evidence" value="ECO:0007669"/>
    <property type="project" value="UniProtKB-SubCell"/>
</dbReference>
<dbReference type="AlphaFoldDB" id="H8I7V3"/>
<dbReference type="InterPro" id="IPR006153">
    <property type="entry name" value="Cation/H_exchanger_TM"/>
</dbReference>
<feature type="transmembrane region" description="Helical" evidence="7">
    <location>
        <begin position="6"/>
        <end position="23"/>
    </location>
</feature>
<evidence type="ECO:0000256" key="7">
    <source>
        <dbReference type="SAM" id="Phobius"/>
    </source>
</evidence>
<dbReference type="Gene3D" id="1.20.1530.20">
    <property type="match status" value="1"/>
</dbReference>
<keyword evidence="6 7" id="KW-0472">Membrane</keyword>
<feature type="transmembrane region" description="Helical" evidence="7">
    <location>
        <begin position="288"/>
        <end position="305"/>
    </location>
</feature>
<feature type="domain" description="Cation/H+ exchanger transmembrane" evidence="8">
    <location>
        <begin position="20"/>
        <end position="403"/>
    </location>
</feature>
<feature type="transmembrane region" description="Helical" evidence="7">
    <location>
        <begin position="136"/>
        <end position="160"/>
    </location>
</feature>
<evidence type="ECO:0000259" key="8">
    <source>
        <dbReference type="Pfam" id="PF00999"/>
    </source>
</evidence>
<proteinExistence type="predicted"/>
<dbReference type="PANTHER" id="PTHR32468:SF0">
    <property type="entry name" value="K(+)_H(+) ANTIPORTER 1"/>
    <property type="match status" value="1"/>
</dbReference>
<sequence>MAPHDIAVIFLDIVIMLSIALSFGHLMRRLHIPSIVGELIGGIVIGPTVLGRLSPNAYDWLFPNVGPAYMGIDVLTQICVLFFLFFVGLEVDIGMIKKRLYNIAWTSLMGIALPFVLGFSLVILSPQLWGGHAQSMLKLLALFIGTAFSISALPVIARMLKDMGLLKTDTGMIVMGVATINDLVGWSLFTLVLNEFAYRDVPGLSPYTSFIVVLLTLMFLLMAGRVLAQKALQWLKPCSACYMGLAMVFMLLAVVIVELMGIHAAFGAFMAGAAFSRGSDKRIEANDMLSRLVMCFFAPIYFVSIGLRADFFKSFDLLLAAATLLMACAGKVIGATLGAKISGLPSRQAAAIGIALNSRGAMEMVLARVARDAGLIDDRIFVALIIMAVITSIISGPMIKRLATAE</sequence>
<reference evidence="9 10" key="1">
    <citation type="journal article" date="2012" name="J. Bacteriol.">
        <title>Complete genome sequence of a thermophilic methanogen, Methanocella conradii HZ254, isolated from Chinese rice field soil.</title>
        <authorList>
            <person name="Lu Z."/>
            <person name="Lu Y."/>
        </authorList>
    </citation>
    <scope>NUCLEOTIDE SEQUENCE [LARGE SCALE GENOMIC DNA]</scope>
    <source>
        <strain evidence="10">DSM 24694 / JCM 17849 / CGMCC 1.5162 / HZ254</strain>
    </source>
</reference>
<comment type="subcellular location">
    <subcellularLocation>
        <location evidence="1">Membrane</location>
        <topology evidence="1">Multi-pass membrane protein</topology>
    </subcellularLocation>
</comment>
<feature type="transmembrane region" description="Helical" evidence="7">
    <location>
        <begin position="74"/>
        <end position="91"/>
    </location>
</feature>
<evidence type="ECO:0000256" key="4">
    <source>
        <dbReference type="ARBA" id="ARBA00022989"/>
    </source>
</evidence>
<keyword evidence="10" id="KW-1185">Reference proteome</keyword>
<protein>
    <submittedName>
        <fullName evidence="9">Transporter, CPA2 family</fullName>
    </submittedName>
</protein>
<dbReference type="HOGENOM" id="CLU_005126_7_0_2"/>
<feature type="transmembrane region" description="Helical" evidence="7">
    <location>
        <begin position="103"/>
        <end position="124"/>
    </location>
</feature>
<evidence type="ECO:0000256" key="2">
    <source>
        <dbReference type="ARBA" id="ARBA00022448"/>
    </source>
</evidence>
<keyword evidence="2" id="KW-0813">Transport</keyword>
<dbReference type="GO" id="GO:1902600">
    <property type="term" value="P:proton transmembrane transport"/>
    <property type="evidence" value="ECO:0007669"/>
    <property type="project" value="InterPro"/>
</dbReference>
<dbReference type="InterPro" id="IPR038770">
    <property type="entry name" value="Na+/solute_symporter_sf"/>
</dbReference>
<dbReference type="Proteomes" id="UP000005233">
    <property type="component" value="Chromosome"/>
</dbReference>
<feature type="transmembrane region" description="Helical" evidence="7">
    <location>
        <begin position="317"/>
        <end position="337"/>
    </location>
</feature>
<dbReference type="RefSeq" id="WP_014406184.1">
    <property type="nucleotide sequence ID" value="NC_017034.1"/>
</dbReference>
<dbReference type="InterPro" id="IPR050794">
    <property type="entry name" value="CPA2_transporter"/>
</dbReference>
<dbReference type="GeneID" id="11971739"/>
<evidence type="ECO:0000256" key="1">
    <source>
        <dbReference type="ARBA" id="ARBA00004141"/>
    </source>
</evidence>
<dbReference type="OrthoDB" id="12029at2157"/>
<evidence type="ECO:0000256" key="5">
    <source>
        <dbReference type="ARBA" id="ARBA00023065"/>
    </source>
</evidence>
<keyword evidence="3 7" id="KW-0812">Transmembrane</keyword>
<dbReference type="KEGG" id="mez:Mtc_1601"/>
<feature type="transmembrane region" description="Helical" evidence="7">
    <location>
        <begin position="240"/>
        <end position="268"/>
    </location>
</feature>
<gene>
    <name evidence="9" type="ordered locus">Mtc_1601</name>
</gene>
<evidence type="ECO:0000256" key="6">
    <source>
        <dbReference type="ARBA" id="ARBA00023136"/>
    </source>
</evidence>
<evidence type="ECO:0000313" key="10">
    <source>
        <dbReference type="Proteomes" id="UP000005233"/>
    </source>
</evidence>
<dbReference type="EMBL" id="CP003243">
    <property type="protein sequence ID" value="AFD00353.1"/>
    <property type="molecule type" value="Genomic_DNA"/>
</dbReference>
<dbReference type="PANTHER" id="PTHR32468">
    <property type="entry name" value="CATION/H + ANTIPORTER"/>
    <property type="match status" value="1"/>
</dbReference>
<feature type="transmembrane region" description="Helical" evidence="7">
    <location>
        <begin position="172"/>
        <end position="192"/>
    </location>
</feature>
<evidence type="ECO:0000256" key="3">
    <source>
        <dbReference type="ARBA" id="ARBA00022692"/>
    </source>
</evidence>